<evidence type="ECO:0000313" key="11">
    <source>
        <dbReference type="RefSeq" id="XP_023007599.1"/>
    </source>
</evidence>
<reference evidence="11" key="1">
    <citation type="submission" date="2025-08" db="UniProtKB">
        <authorList>
            <consortium name="RefSeq"/>
        </authorList>
    </citation>
    <scope>IDENTIFICATION</scope>
    <source>
        <tissue evidence="11">Young leaves</tissue>
    </source>
</reference>
<keyword evidence="7" id="KW-0961">Cell wall biogenesis/degradation</keyword>
<proteinExistence type="inferred from homology"/>
<dbReference type="GeneID" id="111500171"/>
<evidence type="ECO:0000256" key="1">
    <source>
        <dbReference type="ARBA" id="ARBA00004191"/>
    </source>
</evidence>
<accession>A0A6J1L5E9</accession>
<evidence type="ECO:0000256" key="7">
    <source>
        <dbReference type="ARBA" id="ARBA00023316"/>
    </source>
</evidence>
<evidence type="ECO:0000256" key="3">
    <source>
        <dbReference type="ARBA" id="ARBA00022512"/>
    </source>
</evidence>
<dbReference type="SUPFAM" id="SSF51126">
    <property type="entry name" value="Pectin lyase-like"/>
    <property type="match status" value="2"/>
</dbReference>
<keyword evidence="4" id="KW-0964">Secreted</keyword>
<dbReference type="GO" id="GO:0071555">
    <property type="term" value="P:cell wall organization"/>
    <property type="evidence" value="ECO:0007669"/>
    <property type="project" value="UniProtKB-KW"/>
</dbReference>
<dbReference type="InterPro" id="IPR006626">
    <property type="entry name" value="PbH1"/>
</dbReference>
<dbReference type="AlphaFoldDB" id="A0A6J1L5E9"/>
<dbReference type="InterPro" id="IPR000743">
    <property type="entry name" value="Glyco_hydro_28"/>
</dbReference>
<dbReference type="OrthoDB" id="187139at2759"/>
<dbReference type="Gene3D" id="2.160.20.10">
    <property type="entry name" value="Single-stranded right-handed beta-helix, Pectin lyase-like"/>
    <property type="match status" value="2"/>
</dbReference>
<evidence type="ECO:0000256" key="2">
    <source>
        <dbReference type="ARBA" id="ARBA00008834"/>
    </source>
</evidence>
<dbReference type="InterPro" id="IPR012334">
    <property type="entry name" value="Pectin_lyas_fold"/>
</dbReference>
<evidence type="ECO:0000256" key="6">
    <source>
        <dbReference type="ARBA" id="ARBA00023295"/>
    </source>
</evidence>
<name>A0A6J1L5E9_CUCMA</name>
<dbReference type="PROSITE" id="PS00502">
    <property type="entry name" value="POLYGALACTURONASE"/>
    <property type="match status" value="1"/>
</dbReference>
<dbReference type="SMART" id="SM00710">
    <property type="entry name" value="PbH1"/>
    <property type="match status" value="6"/>
</dbReference>
<dbReference type="Proteomes" id="UP000504608">
    <property type="component" value="Unplaced"/>
</dbReference>
<feature type="active site" evidence="8">
    <location>
        <position position="253"/>
    </location>
</feature>
<evidence type="ECO:0000256" key="9">
    <source>
        <dbReference type="RuleBase" id="RU361169"/>
    </source>
</evidence>
<keyword evidence="5 9" id="KW-0378">Hydrolase</keyword>
<gene>
    <name evidence="11" type="primary">LOC111500171</name>
</gene>
<dbReference type="KEGG" id="cmax:111500171"/>
<dbReference type="GO" id="GO:0004650">
    <property type="term" value="F:polygalacturonase activity"/>
    <property type="evidence" value="ECO:0007669"/>
    <property type="project" value="InterPro"/>
</dbReference>
<keyword evidence="10" id="KW-1185">Reference proteome</keyword>
<dbReference type="PANTHER" id="PTHR31375">
    <property type="match status" value="1"/>
</dbReference>
<comment type="subcellular location">
    <subcellularLocation>
        <location evidence="1">Secreted</location>
        <location evidence="1">Cell wall</location>
    </subcellularLocation>
</comment>
<comment type="similarity">
    <text evidence="2 9">Belongs to the glycosyl hydrolase 28 family.</text>
</comment>
<dbReference type="InterPro" id="IPR011050">
    <property type="entry name" value="Pectin_lyase_fold/virulence"/>
</dbReference>
<keyword evidence="3" id="KW-0134">Cell wall</keyword>
<dbReference type="GO" id="GO:0005975">
    <property type="term" value="P:carbohydrate metabolic process"/>
    <property type="evidence" value="ECO:0007669"/>
    <property type="project" value="InterPro"/>
</dbReference>
<dbReference type="Pfam" id="PF00295">
    <property type="entry name" value="Glyco_hydro_28"/>
    <property type="match status" value="2"/>
</dbReference>
<organism evidence="10 11">
    <name type="scientific">Cucurbita maxima</name>
    <name type="common">Pumpkin</name>
    <name type="synonym">Winter squash</name>
    <dbReference type="NCBI Taxonomy" id="3661"/>
    <lineage>
        <taxon>Eukaryota</taxon>
        <taxon>Viridiplantae</taxon>
        <taxon>Streptophyta</taxon>
        <taxon>Embryophyta</taxon>
        <taxon>Tracheophyta</taxon>
        <taxon>Spermatophyta</taxon>
        <taxon>Magnoliopsida</taxon>
        <taxon>eudicotyledons</taxon>
        <taxon>Gunneridae</taxon>
        <taxon>Pentapetalae</taxon>
        <taxon>rosids</taxon>
        <taxon>fabids</taxon>
        <taxon>Cucurbitales</taxon>
        <taxon>Cucurbitaceae</taxon>
        <taxon>Cucurbiteae</taxon>
        <taxon>Cucurbita</taxon>
    </lineage>
</organism>
<sequence>MKKSRGQKPGIVEEERKMGLNSSHIECLVLIAILLCITKCYAQNVFNIMQFGASNDGRTDSTQALSKAWRQACWRDGGGVVLVPDGRFLIFSLVLKGPCKGSIGLRINGQLLAPIDPNFAIAQIWLSIYEVDNLFVDGYGSFDGRGFLAWSIKTFNRPISMKLTKINHARITGITSYNSKFFHFGVHGCSDVTFDHIRVMAPRDSPNTDGIHISKSSGINIVHSRFDTGDDCISLGPGSRFINITNIHCGPGHGISIGSLGKYPNEEDVSDVLVRDSTFVGTDNGVRIKTWSSSHPSFVTKIVFLNLEMKDVRNPMIIDQKYCLDCSRDKMSTSRVQIRDVRYEGIKYPWSHACACDGGGVVLVPDRSFLILPLVLKGPCKGSIGLRINGELLAPIDQYFATGQTWLSIYEVENFFVDAYGSLNARGSSAWPFKTSNRPIAMCIDVNNVTFDDIRAMAPEDSPNTTQMESTFPSQVVSTLCSQDSTLETCISLDPGSRFINITNIHRDPDHGISIGSLGKYPNEENVFKVIVRDSHLLAQTME</sequence>
<evidence type="ECO:0000256" key="8">
    <source>
        <dbReference type="PROSITE-ProRule" id="PRU10052"/>
    </source>
</evidence>
<evidence type="ECO:0000313" key="10">
    <source>
        <dbReference type="Proteomes" id="UP000504608"/>
    </source>
</evidence>
<protein>
    <submittedName>
        <fullName evidence="11">Exopolygalacturonase-like</fullName>
    </submittedName>
</protein>
<evidence type="ECO:0000256" key="4">
    <source>
        <dbReference type="ARBA" id="ARBA00022525"/>
    </source>
</evidence>
<evidence type="ECO:0000256" key="5">
    <source>
        <dbReference type="ARBA" id="ARBA00022801"/>
    </source>
</evidence>
<keyword evidence="6 9" id="KW-0326">Glycosidase</keyword>
<dbReference type="RefSeq" id="XP_023007599.1">
    <property type="nucleotide sequence ID" value="XM_023151831.1"/>
</dbReference>